<sequence length="455" mass="46866">MKLSPLTSQGSVDRQAHDWRAVAAVMLGVALSSLDTAIANTALPTIAGDLHASPATSVWIINAYQIAIVATVLPLAALGDIIGHRRIFIAGLSLFTLSSLVCALASTLPLLAAARTLQGLGASGIMSVNIALLRFIYPPDRLGRGVGLNALTVGFCFSVGPTVASLILSIATWPWLFGINVPLGLLALLAAAPSLPHSPLGKHRFDAIAALLNVVMFTTLIFALGAACQHEPAAIWGGSLGMAMVFGALLIRRERDNRAPILPIDLYRVPIFALSAATSICSFAVQGLAFVALPFFFEGVLHRSQVQTGFLLAPWSIVVALTAPVAGRLSDRYSPAVLGGIGLLILTLGMTSLALLPADPGVADIVIRLLCCGVGFGFFQSPNMRALMSAAPPSRSGGASGTIATSRLLGQTLGAALTALCFNFAGGVQGASIALWMGAAFALAACIASLARTAV</sequence>
<dbReference type="Pfam" id="PF07690">
    <property type="entry name" value="MFS_1"/>
    <property type="match status" value="1"/>
</dbReference>
<dbReference type="PROSITE" id="PS50850">
    <property type="entry name" value="MFS"/>
    <property type="match status" value="1"/>
</dbReference>
<dbReference type="Proteomes" id="UP000270342">
    <property type="component" value="Unassembled WGS sequence"/>
</dbReference>
<proteinExistence type="predicted"/>
<dbReference type="OrthoDB" id="9807274at2"/>
<organism evidence="9 10">
    <name type="scientific">Pararobbsia silviterrae</name>
    <dbReference type="NCBI Taxonomy" id="1792498"/>
    <lineage>
        <taxon>Bacteria</taxon>
        <taxon>Pseudomonadati</taxon>
        <taxon>Pseudomonadota</taxon>
        <taxon>Betaproteobacteria</taxon>
        <taxon>Burkholderiales</taxon>
        <taxon>Burkholderiaceae</taxon>
        <taxon>Pararobbsia</taxon>
    </lineage>
</organism>
<evidence type="ECO:0000256" key="7">
    <source>
        <dbReference type="SAM" id="Phobius"/>
    </source>
</evidence>
<feature type="transmembrane region" description="Helical" evidence="7">
    <location>
        <begin position="207"/>
        <end position="227"/>
    </location>
</feature>
<dbReference type="InterPro" id="IPR020846">
    <property type="entry name" value="MFS_dom"/>
</dbReference>
<comment type="subcellular location">
    <subcellularLocation>
        <location evidence="1">Cell membrane</location>
        <topology evidence="1">Multi-pass membrane protein</topology>
    </subcellularLocation>
</comment>
<comment type="caution">
    <text evidence="9">The sequence shown here is derived from an EMBL/GenBank/DDBJ whole genome shotgun (WGS) entry which is preliminary data.</text>
</comment>
<dbReference type="Gene3D" id="1.20.1720.10">
    <property type="entry name" value="Multidrug resistance protein D"/>
    <property type="match status" value="1"/>
</dbReference>
<reference evidence="9 10" key="1">
    <citation type="submission" date="2018-10" db="EMBL/GenBank/DDBJ databases">
        <title>Robbsia sp. DHC34, isolated from soil.</title>
        <authorList>
            <person name="Gao Z.-H."/>
            <person name="Qiu L.-H."/>
        </authorList>
    </citation>
    <scope>NUCLEOTIDE SEQUENCE [LARGE SCALE GENOMIC DNA]</scope>
    <source>
        <strain evidence="9 10">DHC34</strain>
    </source>
</reference>
<feature type="transmembrane region" description="Helical" evidence="7">
    <location>
        <begin position="59"/>
        <end position="78"/>
    </location>
</feature>
<evidence type="ECO:0000256" key="4">
    <source>
        <dbReference type="ARBA" id="ARBA00022692"/>
    </source>
</evidence>
<feature type="transmembrane region" description="Helical" evidence="7">
    <location>
        <begin position="117"/>
        <end position="136"/>
    </location>
</feature>
<name>A0A494WYQ4_9BURK</name>
<evidence type="ECO:0000313" key="9">
    <source>
        <dbReference type="EMBL" id="RKP43655.1"/>
    </source>
</evidence>
<protein>
    <submittedName>
        <fullName evidence="9">MFS transporter</fullName>
    </submittedName>
</protein>
<dbReference type="SUPFAM" id="SSF103473">
    <property type="entry name" value="MFS general substrate transporter"/>
    <property type="match status" value="1"/>
</dbReference>
<keyword evidence="3" id="KW-1003">Cell membrane</keyword>
<feature type="transmembrane region" description="Helical" evidence="7">
    <location>
        <begin position="433"/>
        <end position="451"/>
    </location>
</feature>
<feature type="transmembrane region" description="Helical" evidence="7">
    <location>
        <begin position="175"/>
        <end position="195"/>
    </location>
</feature>
<evidence type="ECO:0000256" key="3">
    <source>
        <dbReference type="ARBA" id="ARBA00022475"/>
    </source>
</evidence>
<dbReference type="PANTHER" id="PTHR42718:SF46">
    <property type="entry name" value="BLR6921 PROTEIN"/>
    <property type="match status" value="1"/>
</dbReference>
<feature type="transmembrane region" description="Helical" evidence="7">
    <location>
        <begin position="271"/>
        <end position="297"/>
    </location>
</feature>
<dbReference type="PANTHER" id="PTHR42718">
    <property type="entry name" value="MAJOR FACILITATOR SUPERFAMILY MULTIDRUG TRANSPORTER MFSC"/>
    <property type="match status" value="1"/>
</dbReference>
<accession>A0A494WYQ4</accession>
<evidence type="ECO:0000256" key="5">
    <source>
        <dbReference type="ARBA" id="ARBA00022989"/>
    </source>
</evidence>
<evidence type="ECO:0000259" key="8">
    <source>
        <dbReference type="PROSITE" id="PS50850"/>
    </source>
</evidence>
<keyword evidence="10" id="KW-1185">Reference proteome</keyword>
<feature type="transmembrane region" description="Helical" evidence="7">
    <location>
        <begin position="87"/>
        <end position="111"/>
    </location>
</feature>
<dbReference type="CDD" id="cd17321">
    <property type="entry name" value="MFS_MMR_MDR_like"/>
    <property type="match status" value="1"/>
</dbReference>
<keyword evidence="5 7" id="KW-1133">Transmembrane helix</keyword>
<evidence type="ECO:0000256" key="6">
    <source>
        <dbReference type="ARBA" id="ARBA00023136"/>
    </source>
</evidence>
<keyword evidence="4 7" id="KW-0812">Transmembrane</keyword>
<dbReference type="RefSeq" id="WP_121091538.1">
    <property type="nucleotide sequence ID" value="NZ_RBZU01000026.1"/>
</dbReference>
<feature type="transmembrane region" description="Helical" evidence="7">
    <location>
        <begin position="233"/>
        <end position="251"/>
    </location>
</feature>
<gene>
    <name evidence="9" type="ORF">D7S86_28635</name>
</gene>
<feature type="transmembrane region" description="Helical" evidence="7">
    <location>
        <begin position="309"/>
        <end position="329"/>
    </location>
</feature>
<dbReference type="GO" id="GO:0022857">
    <property type="term" value="F:transmembrane transporter activity"/>
    <property type="evidence" value="ECO:0007669"/>
    <property type="project" value="InterPro"/>
</dbReference>
<dbReference type="EMBL" id="RBZU01000026">
    <property type="protein sequence ID" value="RKP43655.1"/>
    <property type="molecule type" value="Genomic_DNA"/>
</dbReference>
<evidence type="ECO:0000256" key="1">
    <source>
        <dbReference type="ARBA" id="ARBA00004651"/>
    </source>
</evidence>
<evidence type="ECO:0000313" key="10">
    <source>
        <dbReference type="Proteomes" id="UP000270342"/>
    </source>
</evidence>
<feature type="domain" description="Major facilitator superfamily (MFS) profile" evidence="8">
    <location>
        <begin position="21"/>
        <end position="455"/>
    </location>
</feature>
<dbReference type="InterPro" id="IPR036259">
    <property type="entry name" value="MFS_trans_sf"/>
</dbReference>
<feature type="transmembrane region" description="Helical" evidence="7">
    <location>
        <begin position="148"/>
        <end position="169"/>
    </location>
</feature>
<keyword evidence="6 7" id="KW-0472">Membrane</keyword>
<dbReference type="InterPro" id="IPR011701">
    <property type="entry name" value="MFS"/>
</dbReference>
<dbReference type="Gene3D" id="1.20.1250.20">
    <property type="entry name" value="MFS general substrate transporter like domains"/>
    <property type="match status" value="1"/>
</dbReference>
<feature type="transmembrane region" description="Helical" evidence="7">
    <location>
        <begin position="21"/>
        <end position="39"/>
    </location>
</feature>
<evidence type="ECO:0000256" key="2">
    <source>
        <dbReference type="ARBA" id="ARBA00022448"/>
    </source>
</evidence>
<feature type="transmembrane region" description="Helical" evidence="7">
    <location>
        <begin position="336"/>
        <end position="356"/>
    </location>
</feature>
<dbReference type="AlphaFoldDB" id="A0A494WYQ4"/>
<keyword evidence="2" id="KW-0813">Transport</keyword>
<dbReference type="GO" id="GO:0005886">
    <property type="term" value="C:plasma membrane"/>
    <property type="evidence" value="ECO:0007669"/>
    <property type="project" value="UniProtKB-SubCell"/>
</dbReference>